<dbReference type="EMBL" id="AEYI02000414">
    <property type="protein sequence ID" value="KFG49705.1"/>
    <property type="molecule type" value="Genomic_DNA"/>
</dbReference>
<dbReference type="Proteomes" id="UP000028828">
    <property type="component" value="Unassembled WGS sequence"/>
</dbReference>
<dbReference type="VEuPathDB" id="ToxoDB:TGP89_418690"/>
<feature type="region of interest" description="Disordered" evidence="1">
    <location>
        <begin position="74"/>
        <end position="168"/>
    </location>
</feature>
<feature type="compositionally biased region" description="Acidic residues" evidence="1">
    <location>
        <begin position="151"/>
        <end position="168"/>
    </location>
</feature>
<proteinExistence type="predicted"/>
<comment type="caution">
    <text evidence="3">The sequence shown here is derived from an EMBL/GenBank/DDBJ whole genome shotgun (WGS) entry which is preliminary data.</text>
</comment>
<gene>
    <name evidence="3" type="ORF">TGP89_418690</name>
</gene>
<feature type="chain" id="PRO_5001809786" description="Zinc knuckle domain-containing protein" evidence="2">
    <location>
        <begin position="21"/>
        <end position="168"/>
    </location>
</feature>
<organism evidence="3 4">
    <name type="scientific">Toxoplasma gondii p89</name>
    <dbReference type="NCBI Taxonomy" id="943119"/>
    <lineage>
        <taxon>Eukaryota</taxon>
        <taxon>Sar</taxon>
        <taxon>Alveolata</taxon>
        <taxon>Apicomplexa</taxon>
        <taxon>Conoidasida</taxon>
        <taxon>Coccidia</taxon>
        <taxon>Eucoccidiorida</taxon>
        <taxon>Eimeriorina</taxon>
        <taxon>Sarcocystidae</taxon>
        <taxon>Toxoplasma</taxon>
    </lineage>
</organism>
<feature type="signal peptide" evidence="2">
    <location>
        <begin position="1"/>
        <end position="20"/>
    </location>
</feature>
<feature type="compositionally biased region" description="Low complexity" evidence="1">
    <location>
        <begin position="74"/>
        <end position="103"/>
    </location>
</feature>
<evidence type="ECO:0000256" key="2">
    <source>
        <dbReference type="SAM" id="SignalP"/>
    </source>
</evidence>
<keyword evidence="2" id="KW-0732">Signal</keyword>
<reference evidence="3 4" key="1">
    <citation type="submission" date="2014-03" db="EMBL/GenBank/DDBJ databases">
        <authorList>
            <person name="Sibley D."/>
            <person name="Venepally P."/>
            <person name="Karamycheva S."/>
            <person name="Hadjithomas M."/>
            <person name="Khan A."/>
            <person name="Brunk B."/>
            <person name="Roos D."/>
            <person name="Caler E."/>
            <person name="Lorenzi H."/>
        </authorList>
    </citation>
    <scope>NUCLEOTIDE SEQUENCE [LARGE SCALE GENOMIC DNA]</scope>
    <source>
        <strain evidence="4">p89</strain>
    </source>
</reference>
<name>A0A086KZ87_TOXGO</name>
<evidence type="ECO:0000313" key="3">
    <source>
        <dbReference type="EMBL" id="KFG49705.1"/>
    </source>
</evidence>
<evidence type="ECO:0008006" key="5">
    <source>
        <dbReference type="Google" id="ProtNLM"/>
    </source>
</evidence>
<dbReference type="AlphaFoldDB" id="A0A086KZ87"/>
<evidence type="ECO:0000256" key="1">
    <source>
        <dbReference type="SAM" id="MobiDB-lite"/>
    </source>
</evidence>
<sequence length="168" mass="16567">MQWNFVSLAAFLPLFSTLSPLPCDLCRPWVLSSSPLHSAAVSVRACCSAVGGPASGGGPNYSWAQGPFPGAFAPPVWGQHSGSIGPGSSPGASDAGGAARPAAGGRGGFEPWGFSGASGAPQEPHSGAASGTGPFPPLPMAPAGAPPPAPDADDGLDKNDDDNMDMND</sequence>
<evidence type="ECO:0000313" key="4">
    <source>
        <dbReference type="Proteomes" id="UP000028828"/>
    </source>
</evidence>
<feature type="compositionally biased region" description="Pro residues" evidence="1">
    <location>
        <begin position="134"/>
        <end position="150"/>
    </location>
</feature>
<accession>A0A086KZ87</accession>
<protein>
    <recommendedName>
        <fullName evidence="5">Zinc knuckle domain-containing protein</fullName>
    </recommendedName>
</protein>